<dbReference type="PANTHER" id="PTHR45527">
    <property type="entry name" value="NONRIBOSOMAL PEPTIDE SYNTHETASE"/>
    <property type="match status" value="1"/>
</dbReference>
<evidence type="ECO:0000313" key="5">
    <source>
        <dbReference type="EMBL" id="MFC7615773.1"/>
    </source>
</evidence>
<proteinExistence type="predicted"/>
<dbReference type="Proteomes" id="UP001596512">
    <property type="component" value="Unassembled WGS sequence"/>
</dbReference>
<evidence type="ECO:0000259" key="2">
    <source>
        <dbReference type="Pfam" id="PF00501"/>
    </source>
</evidence>
<dbReference type="SUPFAM" id="SSF56801">
    <property type="entry name" value="Acetyl-CoA synthetase-like"/>
    <property type="match status" value="1"/>
</dbReference>
<gene>
    <name evidence="5" type="ORF">ACFQV2_22060</name>
</gene>
<dbReference type="NCBIfam" id="TIGR01733">
    <property type="entry name" value="AA-adenyl-dom"/>
    <property type="match status" value="1"/>
</dbReference>
<dbReference type="Pfam" id="PF00501">
    <property type="entry name" value="AMP-binding"/>
    <property type="match status" value="1"/>
</dbReference>
<feature type="domain" description="AMP-binding enzyme C-terminal" evidence="4">
    <location>
        <begin position="689"/>
        <end position="763"/>
    </location>
</feature>
<name>A0ABW2TR93_9PSEU</name>
<protein>
    <submittedName>
        <fullName evidence="5">Amino acid adenylation domain-containing protein</fullName>
    </submittedName>
</protein>
<dbReference type="InterPro" id="IPR045851">
    <property type="entry name" value="AMP-bd_C_sf"/>
</dbReference>
<reference evidence="6" key="1">
    <citation type="journal article" date="2019" name="Int. J. Syst. Evol. Microbiol.">
        <title>The Global Catalogue of Microorganisms (GCM) 10K type strain sequencing project: providing services to taxonomists for standard genome sequencing and annotation.</title>
        <authorList>
            <consortium name="The Broad Institute Genomics Platform"/>
            <consortium name="The Broad Institute Genome Sequencing Center for Infectious Disease"/>
            <person name="Wu L."/>
            <person name="Ma J."/>
        </authorList>
    </citation>
    <scope>NUCLEOTIDE SEQUENCE [LARGE SCALE GENOMIC DNA]</scope>
    <source>
        <strain evidence="6">JCM 17695</strain>
    </source>
</reference>
<comment type="caution">
    <text evidence="5">The sequence shown here is derived from an EMBL/GenBank/DDBJ whole genome shotgun (WGS) entry which is preliminary data.</text>
</comment>
<sequence length="821" mass="87517">MQYADYALWQRDLLGDESDPDSVLSRQVDFWTAALDGAPQVVELPADRARPAVASHRGDRVPFALDAATTRRLTALAAEAGATPFMVVQAGLAALLSRLGAGVDIPIGTATAGRLDEALDDLVGFFVNTLVMRTDLSGDPTFAELVARVREFDLAAYEHQDLPFDVLVEKVNPVRSTAHHPLFQVMLVLQNNAAAEDSFGGVAVTELPGGATTAKFDLMLTVAEGDTGLAGVFEFATDLFDRETVELLARRLARLFEVVAADAGTRIGSVDLLLPGERERLAGFNPAPVEVAGESVVSLFAERVRREPDAVAVSDESRSLTFAELDRAANRVAHRLIAAGVPRGGAVGVLADRDAALLASVLGVLKAGAAYVPVPQDAPASRLEVIMADSGAAVLLTDRDVTWDGPVLRAPADGPDGDPGVPVGADDLAYVMFTSGSTGRPKGVGVTHRNVVQLVRDRCWNADNHRRMLVHSAFGFDASVYEMWVPLLTTGELVIAEGDGADVDHMADVIARRDVTAAYFTAGLFAVMADERVDALARLREVWTGGDVVSQATIQRVLDHCPDTVVVHSYGPTETTFASSFQRIEGSIESVHLGLPLDNNRLYVLDDLLQPVPLGGSGELYIAGEQLARGYLGRAALTAQRFVADPYGSGERMYRTGDLVAWTSRAELRFLGRADAQVKIRGYRIEPGEVEAALAAHPGVARAVVVVREDRPGDKRLVGYLVPERGDLDVAAVRTAVATGLPEYMVPSALVVLDELPLTTNGKLDRRALPAPAQAAGGGRTASTRGRSRSARRSPTCWACPRSGWTTGSSTWAGTRCWPCG</sequence>
<dbReference type="Gene3D" id="3.30.300.30">
    <property type="match status" value="1"/>
</dbReference>
<dbReference type="PANTHER" id="PTHR45527:SF1">
    <property type="entry name" value="FATTY ACID SYNTHASE"/>
    <property type="match status" value="1"/>
</dbReference>
<dbReference type="Pfam" id="PF00668">
    <property type="entry name" value="Condensation"/>
    <property type="match status" value="1"/>
</dbReference>
<dbReference type="Gene3D" id="3.40.50.980">
    <property type="match status" value="2"/>
</dbReference>
<evidence type="ECO:0000256" key="1">
    <source>
        <dbReference type="SAM" id="MobiDB-lite"/>
    </source>
</evidence>
<dbReference type="InterPro" id="IPR025110">
    <property type="entry name" value="AMP-bd_C"/>
</dbReference>
<feature type="compositionally biased region" description="Low complexity" evidence="1">
    <location>
        <begin position="769"/>
        <end position="785"/>
    </location>
</feature>
<feature type="domain" description="AMP-dependent synthetase/ligase" evidence="2">
    <location>
        <begin position="300"/>
        <end position="632"/>
    </location>
</feature>
<evidence type="ECO:0000313" key="6">
    <source>
        <dbReference type="Proteomes" id="UP001596512"/>
    </source>
</evidence>
<dbReference type="EMBL" id="JBHTEY010000004">
    <property type="protein sequence ID" value="MFC7615773.1"/>
    <property type="molecule type" value="Genomic_DNA"/>
</dbReference>
<feature type="region of interest" description="Disordered" evidence="1">
    <location>
        <begin position="765"/>
        <end position="794"/>
    </location>
</feature>
<dbReference type="PROSITE" id="PS00455">
    <property type="entry name" value="AMP_BINDING"/>
    <property type="match status" value="1"/>
</dbReference>
<dbReference type="Gene3D" id="2.30.38.10">
    <property type="entry name" value="Luciferase, Domain 3"/>
    <property type="match status" value="1"/>
</dbReference>
<dbReference type="SUPFAM" id="SSF52777">
    <property type="entry name" value="CoA-dependent acyltransferases"/>
    <property type="match status" value="1"/>
</dbReference>
<accession>A0ABW2TR93</accession>
<dbReference type="Pfam" id="PF13193">
    <property type="entry name" value="AMP-binding_C"/>
    <property type="match status" value="1"/>
</dbReference>
<evidence type="ECO:0000259" key="4">
    <source>
        <dbReference type="Pfam" id="PF13193"/>
    </source>
</evidence>
<dbReference type="CDD" id="cd12117">
    <property type="entry name" value="A_NRPS_Srf_like"/>
    <property type="match status" value="1"/>
</dbReference>
<keyword evidence="6" id="KW-1185">Reference proteome</keyword>
<evidence type="ECO:0000259" key="3">
    <source>
        <dbReference type="Pfam" id="PF00668"/>
    </source>
</evidence>
<feature type="domain" description="Condensation" evidence="3">
    <location>
        <begin position="2"/>
        <end position="281"/>
    </location>
</feature>
<dbReference type="InterPro" id="IPR020845">
    <property type="entry name" value="AMP-binding_CS"/>
</dbReference>
<dbReference type="InterPro" id="IPR000873">
    <property type="entry name" value="AMP-dep_synth/lig_dom"/>
</dbReference>
<dbReference type="Gene3D" id="3.30.559.30">
    <property type="entry name" value="Nonribosomal peptide synthetase, condensation domain"/>
    <property type="match status" value="1"/>
</dbReference>
<dbReference type="InterPro" id="IPR001242">
    <property type="entry name" value="Condensation_dom"/>
</dbReference>
<dbReference type="InterPro" id="IPR010071">
    <property type="entry name" value="AA_adenyl_dom"/>
</dbReference>
<organism evidence="5 6">
    <name type="scientific">Actinokineospora soli</name>
    <dbReference type="NCBI Taxonomy" id="1048753"/>
    <lineage>
        <taxon>Bacteria</taxon>
        <taxon>Bacillati</taxon>
        <taxon>Actinomycetota</taxon>
        <taxon>Actinomycetes</taxon>
        <taxon>Pseudonocardiales</taxon>
        <taxon>Pseudonocardiaceae</taxon>
        <taxon>Actinokineospora</taxon>
    </lineage>
</organism>